<proteinExistence type="predicted"/>
<name>A0ABV7A0F6_9PROT</name>
<dbReference type="InterPro" id="IPR036663">
    <property type="entry name" value="Fumarylacetoacetase_C_sf"/>
</dbReference>
<feature type="domain" description="Fumarylacetoacetase-like C-terminal" evidence="2">
    <location>
        <begin position="27"/>
        <end position="224"/>
    </location>
</feature>
<keyword evidence="1" id="KW-0479">Metal-binding</keyword>
<keyword evidence="3" id="KW-0378">Hydrolase</keyword>
<evidence type="ECO:0000313" key="4">
    <source>
        <dbReference type="Proteomes" id="UP001595379"/>
    </source>
</evidence>
<comment type="caution">
    <text evidence="3">The sequence shown here is derived from an EMBL/GenBank/DDBJ whole genome shotgun (WGS) entry which is preliminary data.</text>
</comment>
<evidence type="ECO:0000259" key="2">
    <source>
        <dbReference type="Pfam" id="PF01557"/>
    </source>
</evidence>
<dbReference type="InterPro" id="IPR011234">
    <property type="entry name" value="Fumarylacetoacetase-like_C"/>
</dbReference>
<evidence type="ECO:0000313" key="3">
    <source>
        <dbReference type="EMBL" id="MFC2927057.1"/>
    </source>
</evidence>
<dbReference type="SUPFAM" id="SSF56529">
    <property type="entry name" value="FAH"/>
    <property type="match status" value="1"/>
</dbReference>
<accession>A0ABV7A0F6</accession>
<evidence type="ECO:0000256" key="1">
    <source>
        <dbReference type="ARBA" id="ARBA00022723"/>
    </source>
</evidence>
<dbReference type="EMBL" id="JBHRSV010000028">
    <property type="protein sequence ID" value="MFC2927057.1"/>
    <property type="molecule type" value="Genomic_DNA"/>
</dbReference>
<dbReference type="Proteomes" id="UP001595379">
    <property type="component" value="Unassembled WGS sequence"/>
</dbReference>
<dbReference type="GO" id="GO:0016787">
    <property type="term" value="F:hydrolase activity"/>
    <property type="evidence" value="ECO:0007669"/>
    <property type="project" value="UniProtKB-KW"/>
</dbReference>
<dbReference type="RefSeq" id="WP_343163048.1">
    <property type="nucleotide sequence ID" value="NZ_JBHRSV010000028.1"/>
</dbReference>
<keyword evidence="4" id="KW-1185">Reference proteome</keyword>
<sequence length="229" mass="24494">MKPIFTPPPLRLLPVENIEDGFPAGRVFCVGRNYSDHVKEMGGDPDRSQPVFFMKPATALVTRGNDVPYPVLTQDLHHEVELVLALKSGGANVPVSEAHTLIYGAAVGVDLTRRDIQAAAKKSGGPWEAAKAFDASAPIGTIRPGMPPAEGRITLSVNGEERQAADLKEMTRGFDELLAELSTLFTLQPGDLVFTGTPAGVAALQPGDRVEARAADLPELAFTVTERTR</sequence>
<reference evidence="4" key="1">
    <citation type="journal article" date="2019" name="Int. J. Syst. Evol. Microbiol.">
        <title>The Global Catalogue of Microorganisms (GCM) 10K type strain sequencing project: providing services to taxonomists for standard genome sequencing and annotation.</title>
        <authorList>
            <consortium name="The Broad Institute Genomics Platform"/>
            <consortium name="The Broad Institute Genome Sequencing Center for Infectious Disease"/>
            <person name="Wu L."/>
            <person name="Ma J."/>
        </authorList>
    </citation>
    <scope>NUCLEOTIDE SEQUENCE [LARGE SCALE GENOMIC DNA]</scope>
    <source>
        <strain evidence="4">KCTC 52487</strain>
    </source>
</reference>
<dbReference type="Gene3D" id="3.90.850.10">
    <property type="entry name" value="Fumarylacetoacetase-like, C-terminal domain"/>
    <property type="match status" value="1"/>
</dbReference>
<dbReference type="Pfam" id="PF01557">
    <property type="entry name" value="FAA_hydrolase"/>
    <property type="match status" value="1"/>
</dbReference>
<gene>
    <name evidence="3" type="ORF">ACFOOR_13150</name>
</gene>
<dbReference type="PANTHER" id="PTHR11820:SF90">
    <property type="entry name" value="FLUTATHIONE S-TRANSFERASE"/>
    <property type="match status" value="1"/>
</dbReference>
<protein>
    <submittedName>
        <fullName evidence="3">Fumarylacetoacetate hydrolase family protein</fullName>
    </submittedName>
</protein>
<organism evidence="3 4">
    <name type="scientific">Hyphobacterium vulgare</name>
    <dbReference type="NCBI Taxonomy" id="1736751"/>
    <lineage>
        <taxon>Bacteria</taxon>
        <taxon>Pseudomonadati</taxon>
        <taxon>Pseudomonadota</taxon>
        <taxon>Alphaproteobacteria</taxon>
        <taxon>Maricaulales</taxon>
        <taxon>Maricaulaceae</taxon>
        <taxon>Hyphobacterium</taxon>
    </lineage>
</organism>
<dbReference type="PANTHER" id="PTHR11820">
    <property type="entry name" value="ACYLPYRUVASE"/>
    <property type="match status" value="1"/>
</dbReference>